<dbReference type="Proteomes" id="UP000243797">
    <property type="component" value="Unassembled WGS sequence"/>
</dbReference>
<evidence type="ECO:0000313" key="3">
    <source>
        <dbReference type="Proteomes" id="UP000243797"/>
    </source>
</evidence>
<evidence type="ECO:0000313" key="2">
    <source>
        <dbReference type="EMBL" id="PNS17056.1"/>
    </source>
</evidence>
<feature type="region of interest" description="Disordered" evidence="1">
    <location>
        <begin position="1"/>
        <end position="28"/>
    </location>
</feature>
<feature type="compositionally biased region" description="Acidic residues" evidence="1">
    <location>
        <begin position="358"/>
        <end position="370"/>
    </location>
</feature>
<dbReference type="EMBL" id="NKHZ01000055">
    <property type="protein sequence ID" value="PNS17056.1"/>
    <property type="molecule type" value="Genomic_DNA"/>
</dbReference>
<keyword evidence="3" id="KW-1185">Reference proteome</keyword>
<comment type="caution">
    <text evidence="2">The sequence shown here is derived from an EMBL/GenBank/DDBJ whole genome shotgun (WGS) entry which is preliminary data.</text>
</comment>
<sequence length="370" mass="40231">MDSNANNGPFIGAGHSYASDSRGPPPRSFGQMVHDTREPPWQHRLDLIGVFGLDENIGRSPTIAAVLRCYSADNALPPFETLAKNVCQLQSLVTYIITKKRQIDTPRDDPIDEELRRMDALPVPPFAHLLITAHLEICRRAPPALYFLVVASLTALATEFPAPGGMAWCQIIRDVLLYGGRSWSNMSQLSKAAFGSFVSRVSPGTDAFNFIPVEADAALQSCISFSEAIQAMVSLYPRGNIIRSRGEYGEVFIVGEREQRGSYLAGQVNAERREIVRLLRAGVNSSTFGVAFGVVVDSRPPAHDHGNGFYQAFHREGEAEAAGSGRPSDDSQGVNEGTEEVDTGGTRETLDGSAAQEQDAEESDGWETDE</sequence>
<dbReference type="AlphaFoldDB" id="A0A2K1QPM6"/>
<name>A0A2K1QPM6_9PEZI</name>
<protein>
    <submittedName>
        <fullName evidence="2">Uncharacterized protein</fullName>
    </submittedName>
</protein>
<organism evidence="2 3">
    <name type="scientific">Sphaceloma murrayae</name>
    <dbReference type="NCBI Taxonomy" id="2082308"/>
    <lineage>
        <taxon>Eukaryota</taxon>
        <taxon>Fungi</taxon>
        <taxon>Dikarya</taxon>
        <taxon>Ascomycota</taxon>
        <taxon>Pezizomycotina</taxon>
        <taxon>Dothideomycetes</taxon>
        <taxon>Dothideomycetidae</taxon>
        <taxon>Myriangiales</taxon>
        <taxon>Elsinoaceae</taxon>
        <taxon>Sphaceloma</taxon>
    </lineage>
</organism>
<evidence type="ECO:0000256" key="1">
    <source>
        <dbReference type="SAM" id="MobiDB-lite"/>
    </source>
</evidence>
<accession>A0A2K1QPM6</accession>
<gene>
    <name evidence="2" type="ORF">CAC42_5020</name>
</gene>
<reference evidence="2 3" key="1">
    <citation type="submission" date="2017-06" db="EMBL/GenBank/DDBJ databases">
        <title>Draft genome sequence of a variant of Elsinoe murrayae.</title>
        <authorList>
            <person name="Cheng Q."/>
        </authorList>
    </citation>
    <scope>NUCLEOTIDE SEQUENCE [LARGE SCALE GENOMIC DNA]</scope>
    <source>
        <strain evidence="2 3">CQ-2017a</strain>
    </source>
</reference>
<dbReference type="InParanoid" id="A0A2K1QPM6"/>
<proteinExistence type="predicted"/>
<feature type="region of interest" description="Disordered" evidence="1">
    <location>
        <begin position="318"/>
        <end position="370"/>
    </location>
</feature>